<evidence type="ECO:0000256" key="1">
    <source>
        <dbReference type="SAM" id="MobiDB-lite"/>
    </source>
</evidence>
<accession>A0A8D8CUC8</accession>
<evidence type="ECO:0000313" key="2">
    <source>
        <dbReference type="EMBL" id="CAG6500649.1"/>
    </source>
</evidence>
<dbReference type="AlphaFoldDB" id="A0A8D8CUC8"/>
<organism evidence="2">
    <name type="scientific">Culex pipiens</name>
    <name type="common">House mosquito</name>
    <dbReference type="NCBI Taxonomy" id="7175"/>
    <lineage>
        <taxon>Eukaryota</taxon>
        <taxon>Metazoa</taxon>
        <taxon>Ecdysozoa</taxon>
        <taxon>Arthropoda</taxon>
        <taxon>Hexapoda</taxon>
        <taxon>Insecta</taxon>
        <taxon>Pterygota</taxon>
        <taxon>Neoptera</taxon>
        <taxon>Endopterygota</taxon>
        <taxon>Diptera</taxon>
        <taxon>Nematocera</taxon>
        <taxon>Culicoidea</taxon>
        <taxon>Culicidae</taxon>
        <taxon>Culicinae</taxon>
        <taxon>Culicini</taxon>
        <taxon>Culex</taxon>
        <taxon>Culex</taxon>
    </lineage>
</organism>
<feature type="compositionally biased region" description="Basic and acidic residues" evidence="1">
    <location>
        <begin position="57"/>
        <end position="67"/>
    </location>
</feature>
<proteinExistence type="predicted"/>
<sequence length="100" mass="11410">MNSRPPPEMTPYLSGRVLLGAVLLHQIGAYVRDGGRRRGRFDVVDPHEDNEAQDQQRQQHTEQDRRNAVQGAAGEHWKQECCNVSVCYRSAFNYVLKVSN</sequence>
<reference evidence="2" key="1">
    <citation type="submission" date="2021-05" db="EMBL/GenBank/DDBJ databases">
        <authorList>
            <person name="Alioto T."/>
            <person name="Alioto T."/>
            <person name="Gomez Garrido J."/>
        </authorList>
    </citation>
    <scope>NUCLEOTIDE SEQUENCE</scope>
</reference>
<dbReference type="EMBL" id="HBUE01140810">
    <property type="protein sequence ID" value="CAG6500649.1"/>
    <property type="molecule type" value="Transcribed_RNA"/>
</dbReference>
<feature type="region of interest" description="Disordered" evidence="1">
    <location>
        <begin position="40"/>
        <end position="76"/>
    </location>
</feature>
<feature type="compositionally biased region" description="Basic and acidic residues" evidence="1">
    <location>
        <begin position="40"/>
        <end position="50"/>
    </location>
</feature>
<protein>
    <submittedName>
        <fullName evidence="2">(northern house mosquito) hypothetical protein</fullName>
    </submittedName>
</protein>
<name>A0A8D8CUC8_CULPI</name>